<proteinExistence type="inferred from homology"/>
<dbReference type="Pfam" id="PF13715">
    <property type="entry name" value="CarbopepD_reg_2"/>
    <property type="match status" value="1"/>
</dbReference>
<evidence type="ECO:0000256" key="2">
    <source>
        <dbReference type="ARBA" id="ARBA00022448"/>
    </source>
</evidence>
<evidence type="ECO:0000313" key="11">
    <source>
        <dbReference type="Proteomes" id="UP000192610"/>
    </source>
</evidence>
<dbReference type="Pfam" id="PF07715">
    <property type="entry name" value="Plug"/>
    <property type="match status" value="1"/>
</dbReference>
<dbReference type="STRING" id="354355.SAMN05660816_02243"/>
<keyword evidence="11" id="KW-1185">Reference proteome</keyword>
<evidence type="ECO:0000256" key="8">
    <source>
        <dbReference type="SAM" id="SignalP"/>
    </source>
</evidence>
<accession>A0A1V9E1M3</accession>
<dbReference type="Proteomes" id="UP000192610">
    <property type="component" value="Unassembled WGS sequence"/>
</dbReference>
<name>A0A1V9E1M3_9BACT</name>
<comment type="subcellular location">
    <subcellularLocation>
        <location evidence="1 7">Cell outer membrane</location>
        <topology evidence="1 7">Multi-pass membrane protein</topology>
    </subcellularLocation>
</comment>
<keyword evidence="3 7" id="KW-1134">Transmembrane beta strand</keyword>
<gene>
    <name evidence="10" type="ORF">A4H97_17490</name>
</gene>
<feature type="signal peptide" evidence="8">
    <location>
        <begin position="1"/>
        <end position="19"/>
    </location>
</feature>
<dbReference type="Gene3D" id="2.170.130.10">
    <property type="entry name" value="TonB-dependent receptor, plug domain"/>
    <property type="match status" value="1"/>
</dbReference>
<keyword evidence="4 7" id="KW-0812">Transmembrane</keyword>
<keyword evidence="5 7" id="KW-0472">Membrane</keyword>
<dbReference type="AlphaFoldDB" id="A0A1V9E1M3"/>
<keyword evidence="2 7" id="KW-0813">Transport</keyword>
<dbReference type="InterPro" id="IPR037066">
    <property type="entry name" value="Plug_dom_sf"/>
</dbReference>
<dbReference type="RefSeq" id="WP_081204513.1">
    <property type="nucleotide sequence ID" value="NZ_FOCZ01000003.1"/>
</dbReference>
<evidence type="ECO:0000256" key="6">
    <source>
        <dbReference type="ARBA" id="ARBA00023237"/>
    </source>
</evidence>
<dbReference type="InterPro" id="IPR023996">
    <property type="entry name" value="TonB-dep_OMP_SusC/RagA"/>
</dbReference>
<dbReference type="SUPFAM" id="SSF49464">
    <property type="entry name" value="Carboxypeptidase regulatory domain-like"/>
    <property type="match status" value="1"/>
</dbReference>
<dbReference type="InterPro" id="IPR023997">
    <property type="entry name" value="TonB-dep_OMP_SusC/RagA_CS"/>
</dbReference>
<evidence type="ECO:0000313" key="10">
    <source>
        <dbReference type="EMBL" id="OQP40010.1"/>
    </source>
</evidence>
<dbReference type="OrthoDB" id="9768177at2"/>
<dbReference type="InterPro" id="IPR008969">
    <property type="entry name" value="CarboxyPept-like_regulatory"/>
</dbReference>
<dbReference type="NCBIfam" id="TIGR04057">
    <property type="entry name" value="SusC_RagA_signa"/>
    <property type="match status" value="1"/>
</dbReference>
<evidence type="ECO:0000256" key="3">
    <source>
        <dbReference type="ARBA" id="ARBA00022452"/>
    </source>
</evidence>
<dbReference type="SUPFAM" id="SSF56935">
    <property type="entry name" value="Porins"/>
    <property type="match status" value="1"/>
</dbReference>
<dbReference type="Gene3D" id="2.60.40.1120">
    <property type="entry name" value="Carboxypeptidase-like, regulatory domain"/>
    <property type="match status" value="1"/>
</dbReference>
<evidence type="ECO:0000256" key="7">
    <source>
        <dbReference type="PROSITE-ProRule" id="PRU01360"/>
    </source>
</evidence>
<reference evidence="11" key="1">
    <citation type="submission" date="2016-04" db="EMBL/GenBank/DDBJ databases">
        <authorList>
            <person name="Chen L."/>
            <person name="Zhuang W."/>
            <person name="Wang G."/>
        </authorList>
    </citation>
    <scope>NUCLEOTIDE SEQUENCE [LARGE SCALE GENOMIC DNA]</scope>
    <source>
        <strain evidence="11">17621</strain>
    </source>
</reference>
<sequence>MKSKMLLLVLMLWTCSLFAQEQKVSGTITEKSTGSGLADVSVTVKGTNIGTRTNEKGFFSFSVARSGDVQLEISLVGYVKKQVTAKSGEPLSITLDKEATNLNEVVVIGYGTVKKKDLTGSVASVSGKVISDAPVPNIAQAMQGKLPGVNIVTQDGRPGADVAIRVRGGTSISQSNQPLILVDGVPGNISDVPADQVKSIDVLKDASATAIYGAQGANGVILITTKGATAGKTTISYNGYQKWNTPVKYLAALNPYDYLQYVWANTAANGAAYQTPFEKLYGLGANAGNNTGGIDSYKGLATHDPQRDIYNSSNSQNHDLTITGGTEKTKVFVSANYLDEQGMKLNSYLKRANISFKVSHKLFDNVTFGLDTRLIDTRSLGDEGTTNGSGSILSTAYKFRPITTGNILGDLNALTTGNIELYGKNALWDMYAPSVRAADYNPLTLDQTLRGQASLNWEVIKGLTAHTDLFFNRGWNQRKFWSGAIYNNYVDDAGVAKYAGNVDYRKNDSWQMRWSNTLNYQFQLNDANRFNVLGGYEIYNSGGTNMGIQATRFPSNFDEKTAFAQINQFDSSGSSTISSSVATPVRINSYFTRINYTLLDRFLFTFTFRADGSSKFSPVNRWGYFPAGAFAWKMSDESFLKDVNWLDNLKLRASFGEVGNNGIDASKWSQLWASVTDQRLQYSINQRRQSAYDFASTTLANSNLKWETTITRDLGVDFSFFKNRVSGTIDVYHNTTKDLLMIATIPGITGFTQTTANIGQTSNKGVELSLNATLFENKDWNVSVGGNINWNKSNIDELAGNVNGLYTAAWSGTQSYPTQDYILQQGRPVGLVRGLVYDGFYTTNDFDYNNGTYTLKKGVPSGGTNIGVVHGVPNSAAYPGLPKFKDLDTNGIIDGNDIAVIGNMNPIHTGGFNVSASYKGFDLGMYFNWSYGNQIYNANKLATLYGPKEAGVYENHLAILKDAYKIYDVQNGQLVKLTTPDQLNAANANAKLPLAYNEVGVTSTLGIEDGSFLRLNTLVLGYTLPKSIVSKAKISRLRIYGSVYNVFTLTSYSGLDPEVNVDPNHNNSQYPTTGLDFGAYPRPRSYVVGVNLSF</sequence>
<keyword evidence="8" id="KW-0732">Signal</keyword>
<evidence type="ECO:0000256" key="5">
    <source>
        <dbReference type="ARBA" id="ARBA00023136"/>
    </source>
</evidence>
<comment type="caution">
    <text evidence="10">The sequence shown here is derived from an EMBL/GenBank/DDBJ whole genome shotgun (WGS) entry which is preliminary data.</text>
</comment>
<evidence type="ECO:0000259" key="9">
    <source>
        <dbReference type="Pfam" id="PF07715"/>
    </source>
</evidence>
<dbReference type="InterPro" id="IPR012910">
    <property type="entry name" value="Plug_dom"/>
</dbReference>
<dbReference type="EMBL" id="LVXG01000078">
    <property type="protein sequence ID" value="OQP40010.1"/>
    <property type="molecule type" value="Genomic_DNA"/>
</dbReference>
<dbReference type="NCBIfam" id="TIGR04056">
    <property type="entry name" value="OMP_RagA_SusC"/>
    <property type="match status" value="1"/>
</dbReference>
<dbReference type="InterPro" id="IPR036942">
    <property type="entry name" value="Beta-barrel_TonB_sf"/>
</dbReference>
<keyword evidence="6 7" id="KW-0998">Cell outer membrane</keyword>
<dbReference type="InterPro" id="IPR039426">
    <property type="entry name" value="TonB-dep_rcpt-like"/>
</dbReference>
<evidence type="ECO:0000256" key="1">
    <source>
        <dbReference type="ARBA" id="ARBA00004571"/>
    </source>
</evidence>
<dbReference type="PROSITE" id="PS52016">
    <property type="entry name" value="TONB_DEPENDENT_REC_3"/>
    <property type="match status" value="1"/>
</dbReference>
<organism evidence="10 11">
    <name type="scientific">Niastella yeongjuensis</name>
    <dbReference type="NCBI Taxonomy" id="354355"/>
    <lineage>
        <taxon>Bacteria</taxon>
        <taxon>Pseudomonadati</taxon>
        <taxon>Bacteroidota</taxon>
        <taxon>Chitinophagia</taxon>
        <taxon>Chitinophagales</taxon>
        <taxon>Chitinophagaceae</taxon>
        <taxon>Niastella</taxon>
    </lineage>
</organism>
<dbReference type="Gene3D" id="2.40.170.20">
    <property type="entry name" value="TonB-dependent receptor, beta-barrel domain"/>
    <property type="match status" value="1"/>
</dbReference>
<dbReference type="GO" id="GO:0009279">
    <property type="term" value="C:cell outer membrane"/>
    <property type="evidence" value="ECO:0007669"/>
    <property type="project" value="UniProtKB-SubCell"/>
</dbReference>
<feature type="chain" id="PRO_5010738040" evidence="8">
    <location>
        <begin position="20"/>
        <end position="1094"/>
    </location>
</feature>
<feature type="domain" description="TonB-dependent receptor plug" evidence="9">
    <location>
        <begin position="114"/>
        <end position="220"/>
    </location>
</feature>
<protein>
    <submittedName>
        <fullName evidence="10">SusC/RagA family TonB-linked outer membrane protein</fullName>
    </submittedName>
</protein>
<comment type="similarity">
    <text evidence="7">Belongs to the TonB-dependent receptor family.</text>
</comment>
<evidence type="ECO:0000256" key="4">
    <source>
        <dbReference type="ARBA" id="ARBA00022692"/>
    </source>
</evidence>